<comment type="caution">
    <text evidence="2">The sequence shown here is derived from an EMBL/GenBank/DDBJ whole genome shotgun (WGS) entry which is preliminary data.</text>
</comment>
<organism evidence="2 3">
    <name type="scientific">Anoxybacillus kestanbolensis</name>
    <dbReference type="NCBI Taxonomy" id="227476"/>
    <lineage>
        <taxon>Bacteria</taxon>
        <taxon>Bacillati</taxon>
        <taxon>Bacillota</taxon>
        <taxon>Bacilli</taxon>
        <taxon>Bacillales</taxon>
        <taxon>Anoxybacillaceae</taxon>
        <taxon>Anoxybacillus</taxon>
    </lineage>
</organism>
<dbReference type="GO" id="GO:0005829">
    <property type="term" value="C:cytosol"/>
    <property type="evidence" value="ECO:0007669"/>
    <property type="project" value="TreeGrafter"/>
</dbReference>
<dbReference type="InterPro" id="IPR051695">
    <property type="entry name" value="Phosphoglycerate_Mutase"/>
</dbReference>
<sequence>MFVACHLAITYIRHFVTKENEEKQYIGWTNVPIVKQPRVSHQLEADIVMTSDLFRCRQTAYVLFPNHVIECSYRWRELHFGDFEGKTYEQLQAVEAYRHWLDDPVRYAPPNGETLTEFETRVEQAIDDVVYRSVSHVVVVTHGGVIRYILSKYASDVRPFWKWHVPFGEGVTLYNTRERWRERKRCISLAAVRFKESENG</sequence>
<dbReference type="GO" id="GO:0043456">
    <property type="term" value="P:regulation of pentose-phosphate shunt"/>
    <property type="evidence" value="ECO:0007669"/>
    <property type="project" value="TreeGrafter"/>
</dbReference>
<dbReference type="SUPFAM" id="SSF53254">
    <property type="entry name" value="Phosphoglycerate mutase-like"/>
    <property type="match status" value="1"/>
</dbReference>
<dbReference type="GO" id="GO:0004331">
    <property type="term" value="F:fructose-2,6-bisphosphate 2-phosphatase activity"/>
    <property type="evidence" value="ECO:0007669"/>
    <property type="project" value="TreeGrafter"/>
</dbReference>
<protein>
    <submittedName>
        <fullName evidence="2">Phosphoglycerate mutase</fullName>
    </submittedName>
</protein>
<dbReference type="AlphaFoldDB" id="A0A1V3FT21"/>
<evidence type="ECO:0000313" key="2">
    <source>
        <dbReference type="EMBL" id="OOE04771.1"/>
    </source>
</evidence>
<reference evidence="3" key="1">
    <citation type="submission" date="2016-11" db="EMBL/GenBank/DDBJ databases">
        <title>Draft genome sequence of Anoxybacillus sp. strain 103 isolated from the Qarvajar hot spring in Nagorno-Karabach.</title>
        <authorList>
            <person name="Hovhannisyan P."/>
            <person name="Panosyan H."/>
            <person name="Birkeland N.-K."/>
        </authorList>
    </citation>
    <scope>NUCLEOTIDE SEQUENCE [LARGE SCALE GENOMIC DNA]</scope>
    <source>
        <strain evidence="3">103</strain>
    </source>
</reference>
<dbReference type="SMART" id="SM00855">
    <property type="entry name" value="PGAM"/>
    <property type="match status" value="1"/>
</dbReference>
<dbReference type="Proteomes" id="UP000188458">
    <property type="component" value="Unassembled WGS sequence"/>
</dbReference>
<dbReference type="InterPro" id="IPR029033">
    <property type="entry name" value="His_PPase_superfam"/>
</dbReference>
<evidence type="ECO:0000256" key="1">
    <source>
        <dbReference type="ARBA" id="ARBA00022801"/>
    </source>
</evidence>
<dbReference type="Gene3D" id="3.40.50.1240">
    <property type="entry name" value="Phosphoglycerate mutase-like"/>
    <property type="match status" value="1"/>
</dbReference>
<dbReference type="PANTHER" id="PTHR46517:SF1">
    <property type="entry name" value="FRUCTOSE-2,6-BISPHOSPHATASE TIGAR"/>
    <property type="match status" value="1"/>
</dbReference>
<accession>A0A1V3FT21</accession>
<proteinExistence type="predicted"/>
<dbReference type="InterPro" id="IPR013078">
    <property type="entry name" value="His_Pase_superF_clade-1"/>
</dbReference>
<dbReference type="PANTHER" id="PTHR46517">
    <property type="entry name" value="FRUCTOSE-2,6-BISPHOSPHATASE TIGAR"/>
    <property type="match status" value="1"/>
</dbReference>
<dbReference type="EMBL" id="MQAD01000005">
    <property type="protein sequence ID" value="OOE04771.1"/>
    <property type="molecule type" value="Genomic_DNA"/>
</dbReference>
<evidence type="ECO:0000313" key="3">
    <source>
        <dbReference type="Proteomes" id="UP000188458"/>
    </source>
</evidence>
<gene>
    <name evidence="2" type="ORF">BO219_05080</name>
</gene>
<dbReference type="Pfam" id="PF00300">
    <property type="entry name" value="His_Phos_1"/>
    <property type="match status" value="1"/>
</dbReference>
<keyword evidence="3" id="KW-1185">Reference proteome</keyword>
<keyword evidence="1" id="KW-0378">Hydrolase</keyword>
<name>A0A1V3FT21_9BACL</name>
<dbReference type="GO" id="GO:0045820">
    <property type="term" value="P:negative regulation of glycolytic process"/>
    <property type="evidence" value="ECO:0007669"/>
    <property type="project" value="TreeGrafter"/>
</dbReference>